<feature type="domain" description="Periplasmic copper-binding protein NosD beta helix" evidence="3">
    <location>
        <begin position="318"/>
        <end position="448"/>
    </location>
</feature>
<keyword evidence="1" id="KW-0677">Repeat</keyword>
<reference evidence="4" key="1">
    <citation type="submission" date="2020-05" db="EMBL/GenBank/DDBJ databases">
        <title>Fertoebacter nigrum gen. nov., sp. nov., a new member of the family Rhodobacteraceae.</title>
        <authorList>
            <person name="Szuroczki S."/>
            <person name="Abbaszade G."/>
            <person name="Buni D."/>
            <person name="Schumann P."/>
            <person name="Toth E."/>
        </authorList>
    </citation>
    <scope>NUCLEOTIDE SEQUENCE</scope>
    <source>
        <strain evidence="4">RG-N-1a</strain>
    </source>
</reference>
<dbReference type="AlphaFoldDB" id="A0A8X8KR59"/>
<keyword evidence="2" id="KW-0732">Signal</keyword>
<evidence type="ECO:0000313" key="4">
    <source>
        <dbReference type="EMBL" id="NUB44842.1"/>
    </source>
</evidence>
<dbReference type="SUPFAM" id="SSF51126">
    <property type="entry name" value="Pectin lyase-like"/>
    <property type="match status" value="1"/>
</dbReference>
<dbReference type="PANTHER" id="PTHR22990">
    <property type="entry name" value="F-BOX ONLY PROTEIN"/>
    <property type="match status" value="1"/>
</dbReference>
<organism evidence="4 5">
    <name type="scientific">Fertoeibacter niger</name>
    <dbReference type="NCBI Taxonomy" id="2656921"/>
    <lineage>
        <taxon>Bacteria</taxon>
        <taxon>Pseudomonadati</taxon>
        <taxon>Pseudomonadota</taxon>
        <taxon>Alphaproteobacteria</taxon>
        <taxon>Rhodobacterales</taxon>
        <taxon>Paracoccaceae</taxon>
        <taxon>Fertoeibacter</taxon>
    </lineage>
</organism>
<dbReference type="PANTHER" id="PTHR22990:SF15">
    <property type="entry name" value="F-BOX ONLY PROTEIN 10"/>
    <property type="match status" value="1"/>
</dbReference>
<name>A0A8X8KR59_9RHOB</name>
<dbReference type="InterPro" id="IPR011050">
    <property type="entry name" value="Pectin_lyase_fold/virulence"/>
</dbReference>
<dbReference type="InterPro" id="IPR007742">
    <property type="entry name" value="NosD_dom"/>
</dbReference>
<comment type="caution">
    <text evidence="4">The sequence shown here is derived from an EMBL/GenBank/DDBJ whole genome shotgun (WGS) entry which is preliminary data.</text>
</comment>
<dbReference type="Gene3D" id="2.160.20.10">
    <property type="entry name" value="Single-stranded right-handed beta-helix, Pectin lyase-like"/>
    <property type="match status" value="1"/>
</dbReference>
<dbReference type="RefSeq" id="WP_174539768.1">
    <property type="nucleotide sequence ID" value="NZ_WHUT02000005.1"/>
</dbReference>
<feature type="signal peptide" evidence="2">
    <location>
        <begin position="1"/>
        <end position="17"/>
    </location>
</feature>
<sequence>MTAALAALALAAGPALAVPDQQSIELGLRLKQLEARLAEPAAHDLSVAALIAESGLGAVVTPDTAAAARRAEPAPFAAATEVQRMNMRLSLTMLSQAYGAEDNADILAAQPAPDTEALVLREGRVTLDELRRVLQDNRMQRVALSGPLLLQVPLVIWSGASLHLRPGEVLEISRPAGAFIVNFGHLDVQGATIASAGDANPKSPDFIPFVTSADGGTVQMQGGRITGLGFGNTLKFAGFSILQGALRGTGRESWVEGSTFDDVKSVVVGAASDVALRGNHFRDMRSRALILSRSRDAMVVSNLFSGVMPANAIVVEEGSVGATIAGNIVLSGDRAGIVVRNRSNGARISHNIVWHRKGGGISLAKSDCGQLFENLIIDNGQKGIEVRASLGAQVRENTVLGNHSAGIWVSAQPKGAETLLSGNVLAGNGSGLSAAIGEHIRLEGNDFSGQFPQFLSGDLSPQTALIAADLQGASPFVLTAGGKVVADAAPSACE</sequence>
<evidence type="ECO:0000256" key="2">
    <source>
        <dbReference type="SAM" id="SignalP"/>
    </source>
</evidence>
<dbReference type="EMBL" id="WHUT02000005">
    <property type="protein sequence ID" value="NUB44842.1"/>
    <property type="molecule type" value="Genomic_DNA"/>
</dbReference>
<dbReference type="InterPro" id="IPR051550">
    <property type="entry name" value="SCF-Subunits/Alg-Epimerases"/>
</dbReference>
<protein>
    <submittedName>
        <fullName evidence="4">Right-handed parallel beta-helix repeat-containing protein</fullName>
    </submittedName>
</protein>
<evidence type="ECO:0000259" key="3">
    <source>
        <dbReference type="Pfam" id="PF05048"/>
    </source>
</evidence>
<accession>A0A8X8KR59</accession>
<dbReference type="InterPro" id="IPR006626">
    <property type="entry name" value="PbH1"/>
</dbReference>
<dbReference type="Proteomes" id="UP000484076">
    <property type="component" value="Unassembled WGS sequence"/>
</dbReference>
<gene>
    <name evidence="4" type="ORF">GEU84_010640</name>
</gene>
<dbReference type="Pfam" id="PF05048">
    <property type="entry name" value="NosD"/>
    <property type="match status" value="1"/>
</dbReference>
<dbReference type="InterPro" id="IPR012334">
    <property type="entry name" value="Pectin_lyas_fold"/>
</dbReference>
<keyword evidence="5" id="KW-1185">Reference proteome</keyword>
<proteinExistence type="predicted"/>
<feature type="chain" id="PRO_5036494894" evidence="2">
    <location>
        <begin position="18"/>
        <end position="494"/>
    </location>
</feature>
<evidence type="ECO:0000313" key="5">
    <source>
        <dbReference type="Proteomes" id="UP000484076"/>
    </source>
</evidence>
<evidence type="ECO:0000256" key="1">
    <source>
        <dbReference type="ARBA" id="ARBA00022737"/>
    </source>
</evidence>
<dbReference type="SMART" id="SM00710">
    <property type="entry name" value="PbH1"/>
    <property type="match status" value="4"/>
</dbReference>